<comment type="caution">
    <text evidence="1">The sequence shown here is derived from an EMBL/GenBank/DDBJ whole genome shotgun (WGS) entry which is preliminary data.</text>
</comment>
<sequence>MMLAPFQQTPRFGQDTEVLRQLPFVPGLKELLMLRQVHALEHATVWVLSDRSRPDQGSTYDGLGGLSTEKGFYLYGQIELDELRQAAQTALHRITSGNWDLAVHPRCGTNLSVSVLVMAGMAMGITTLLPRNPLSSIVGFSTAAVLTTQIAPNLGALAQKYVTTAVPFNLAIDRVTITPDYFGKPARFVQVRWID</sequence>
<gene>
    <name evidence="1" type="ORF">ENR64_24525</name>
</gene>
<accession>A0A7C3PTK6</accession>
<reference evidence="1" key="1">
    <citation type="journal article" date="2020" name="mSystems">
        <title>Genome- and Community-Level Interaction Insights into Carbon Utilization and Element Cycling Functions of Hydrothermarchaeota in Hydrothermal Sediment.</title>
        <authorList>
            <person name="Zhou Z."/>
            <person name="Liu Y."/>
            <person name="Xu W."/>
            <person name="Pan J."/>
            <person name="Luo Z.H."/>
            <person name="Li M."/>
        </authorList>
    </citation>
    <scope>NUCLEOTIDE SEQUENCE [LARGE SCALE GENOMIC DNA]</scope>
    <source>
        <strain evidence="1">SpSt-418</strain>
    </source>
</reference>
<protein>
    <submittedName>
        <fullName evidence="1">Uncharacterized protein</fullName>
    </submittedName>
</protein>
<evidence type="ECO:0000313" key="1">
    <source>
        <dbReference type="EMBL" id="HFN00862.1"/>
    </source>
</evidence>
<proteinExistence type="predicted"/>
<dbReference type="Pfam" id="PF19928">
    <property type="entry name" value="DUF6391"/>
    <property type="match status" value="1"/>
</dbReference>
<dbReference type="EMBL" id="DSRU01000347">
    <property type="protein sequence ID" value="HFN00862.1"/>
    <property type="molecule type" value="Genomic_DNA"/>
</dbReference>
<organism evidence="1">
    <name type="scientific">Oscillatoriales cyanobacterium SpSt-418</name>
    <dbReference type="NCBI Taxonomy" id="2282169"/>
    <lineage>
        <taxon>Bacteria</taxon>
        <taxon>Bacillati</taxon>
        <taxon>Cyanobacteriota</taxon>
        <taxon>Cyanophyceae</taxon>
        <taxon>Oscillatoriophycideae</taxon>
        <taxon>Oscillatoriales</taxon>
    </lineage>
</organism>
<dbReference type="AlphaFoldDB" id="A0A7C3PTK6"/>
<name>A0A7C3PTK6_9CYAN</name>